<dbReference type="RefSeq" id="WP_120711266.1">
    <property type="nucleotide sequence ID" value="NZ_RBCJ01000002.1"/>
</dbReference>
<name>A0A3B0CAV6_9FLAO</name>
<dbReference type="InterPro" id="IPR000524">
    <property type="entry name" value="Tscrpt_reg_HTH_GntR"/>
</dbReference>
<evidence type="ECO:0000256" key="1">
    <source>
        <dbReference type="ARBA" id="ARBA00023015"/>
    </source>
</evidence>
<dbReference type="OrthoDB" id="389878at2"/>
<dbReference type="Pfam" id="PF07729">
    <property type="entry name" value="FCD"/>
    <property type="match status" value="1"/>
</dbReference>
<dbReference type="EMBL" id="RBCJ01000002">
    <property type="protein sequence ID" value="RKN81109.1"/>
    <property type="molecule type" value="Genomic_DNA"/>
</dbReference>
<dbReference type="SMART" id="SM00345">
    <property type="entry name" value="HTH_GNTR"/>
    <property type="match status" value="1"/>
</dbReference>
<keyword evidence="1" id="KW-0805">Transcription regulation</keyword>
<evidence type="ECO:0000256" key="3">
    <source>
        <dbReference type="ARBA" id="ARBA00023163"/>
    </source>
</evidence>
<dbReference type="Proteomes" id="UP000276603">
    <property type="component" value="Unassembled WGS sequence"/>
</dbReference>
<accession>A0A3B0CAV6</accession>
<sequence length="209" mass="24124">MEKQIVRDLVKEHLLKKMREGKLKIGKTINLAAVARELHVSVTPIREALSQLQQAQIIKAVPNKGFVIAQLNREEAKDLYELVANLEEMALENSVFDENAIQGLKRQQQIFESTTDPLSRINADLEFHRLLTKNYPNVLTRNILHDLRTRIFFYEKALMSDESYYTKADNQHQAIISAIEENNVPTAALLLKMNWMLILNYIQKRLLAA</sequence>
<evidence type="ECO:0000259" key="4">
    <source>
        <dbReference type="PROSITE" id="PS50949"/>
    </source>
</evidence>
<protein>
    <submittedName>
        <fullName evidence="5">GntR family transcriptional regulator</fullName>
    </submittedName>
</protein>
<dbReference type="PANTHER" id="PTHR43537:SF5">
    <property type="entry name" value="UXU OPERON TRANSCRIPTIONAL REGULATOR"/>
    <property type="match status" value="1"/>
</dbReference>
<dbReference type="InterPro" id="IPR008920">
    <property type="entry name" value="TF_FadR/GntR_C"/>
</dbReference>
<dbReference type="GO" id="GO:0003677">
    <property type="term" value="F:DNA binding"/>
    <property type="evidence" value="ECO:0007669"/>
    <property type="project" value="UniProtKB-KW"/>
</dbReference>
<reference evidence="5 6" key="1">
    <citation type="submission" date="2018-10" db="EMBL/GenBank/DDBJ databases">
        <title>Ulvibacterium marinum gen. nov., sp. nov., a novel marine bacterium of the family Flavobacteriaceae, isolated from a culture of the green alga Ulva prolifera.</title>
        <authorList>
            <person name="Zhang Z."/>
        </authorList>
    </citation>
    <scope>NUCLEOTIDE SEQUENCE [LARGE SCALE GENOMIC DNA]</scope>
    <source>
        <strain evidence="5 6">CCMM003</strain>
    </source>
</reference>
<keyword evidence="2" id="KW-0238">DNA-binding</keyword>
<keyword evidence="6" id="KW-1185">Reference proteome</keyword>
<organism evidence="5 6">
    <name type="scientific">Ulvibacterium marinum</name>
    <dbReference type="NCBI Taxonomy" id="2419782"/>
    <lineage>
        <taxon>Bacteria</taxon>
        <taxon>Pseudomonadati</taxon>
        <taxon>Bacteroidota</taxon>
        <taxon>Flavobacteriia</taxon>
        <taxon>Flavobacteriales</taxon>
        <taxon>Flavobacteriaceae</taxon>
        <taxon>Ulvibacterium</taxon>
    </lineage>
</organism>
<feature type="domain" description="HTH gntR-type" evidence="4">
    <location>
        <begin position="4"/>
        <end position="71"/>
    </location>
</feature>
<dbReference type="SUPFAM" id="SSF48008">
    <property type="entry name" value="GntR ligand-binding domain-like"/>
    <property type="match status" value="1"/>
</dbReference>
<keyword evidence="3" id="KW-0804">Transcription</keyword>
<evidence type="ECO:0000313" key="5">
    <source>
        <dbReference type="EMBL" id="RKN81109.1"/>
    </source>
</evidence>
<dbReference type="InterPro" id="IPR036390">
    <property type="entry name" value="WH_DNA-bd_sf"/>
</dbReference>
<dbReference type="Gene3D" id="1.10.10.10">
    <property type="entry name" value="Winged helix-like DNA-binding domain superfamily/Winged helix DNA-binding domain"/>
    <property type="match status" value="1"/>
</dbReference>
<dbReference type="AlphaFoldDB" id="A0A3B0CAV6"/>
<gene>
    <name evidence="5" type="ORF">D7Z94_09195</name>
</gene>
<evidence type="ECO:0000313" key="6">
    <source>
        <dbReference type="Proteomes" id="UP000276603"/>
    </source>
</evidence>
<dbReference type="SUPFAM" id="SSF46785">
    <property type="entry name" value="Winged helix' DNA-binding domain"/>
    <property type="match status" value="1"/>
</dbReference>
<dbReference type="InterPro" id="IPR011711">
    <property type="entry name" value="GntR_C"/>
</dbReference>
<dbReference type="PROSITE" id="PS50949">
    <property type="entry name" value="HTH_GNTR"/>
    <property type="match status" value="1"/>
</dbReference>
<comment type="caution">
    <text evidence="5">The sequence shown here is derived from an EMBL/GenBank/DDBJ whole genome shotgun (WGS) entry which is preliminary data.</text>
</comment>
<dbReference type="Pfam" id="PF00392">
    <property type="entry name" value="GntR"/>
    <property type="match status" value="1"/>
</dbReference>
<dbReference type="InterPro" id="IPR036388">
    <property type="entry name" value="WH-like_DNA-bd_sf"/>
</dbReference>
<dbReference type="Gene3D" id="1.20.120.530">
    <property type="entry name" value="GntR ligand-binding domain-like"/>
    <property type="match status" value="1"/>
</dbReference>
<dbReference type="PANTHER" id="PTHR43537">
    <property type="entry name" value="TRANSCRIPTIONAL REGULATOR, GNTR FAMILY"/>
    <property type="match status" value="1"/>
</dbReference>
<proteinExistence type="predicted"/>
<evidence type="ECO:0000256" key="2">
    <source>
        <dbReference type="ARBA" id="ARBA00023125"/>
    </source>
</evidence>
<dbReference type="GO" id="GO:0003700">
    <property type="term" value="F:DNA-binding transcription factor activity"/>
    <property type="evidence" value="ECO:0007669"/>
    <property type="project" value="InterPro"/>
</dbReference>